<dbReference type="GO" id="GO:0005737">
    <property type="term" value="C:cytoplasm"/>
    <property type="evidence" value="ECO:0007669"/>
    <property type="project" value="InterPro"/>
</dbReference>
<sequence>MNIQAILSDKIQQALISAGAPLDCDAIVKQSAKAQFGDYQANGVMAAAKKWVCRPDSSLRK</sequence>
<feature type="domain" description="Arginyl tRNA synthetase N-terminal" evidence="1">
    <location>
        <begin position="7"/>
        <end position="51"/>
    </location>
</feature>
<comment type="caution">
    <text evidence="2">The sequence shown here is derived from an EMBL/GenBank/DDBJ whole genome shotgun (WGS) entry which is preliminary data.</text>
</comment>
<dbReference type="InterPro" id="IPR005148">
    <property type="entry name" value="Arg-tRNA-synth_N"/>
</dbReference>
<name>A0A0D8L8P8_MORMO</name>
<dbReference type="GO" id="GO:0005524">
    <property type="term" value="F:ATP binding"/>
    <property type="evidence" value="ECO:0007669"/>
    <property type="project" value="InterPro"/>
</dbReference>
<keyword evidence="2" id="KW-0030">Aminoacyl-tRNA synthetase</keyword>
<protein>
    <submittedName>
        <fullName evidence="2">Arginyl-tRNA synthetase</fullName>
    </submittedName>
</protein>
<evidence type="ECO:0000259" key="1">
    <source>
        <dbReference type="Pfam" id="PF03485"/>
    </source>
</evidence>
<evidence type="ECO:0000313" key="3">
    <source>
        <dbReference type="Proteomes" id="UP000032582"/>
    </source>
</evidence>
<dbReference type="EMBL" id="JZSH01000187">
    <property type="protein sequence ID" value="KJF77148.1"/>
    <property type="molecule type" value="Genomic_DNA"/>
</dbReference>
<organism evidence="2 3">
    <name type="scientific">Morganella morganii</name>
    <name type="common">Proteus morganii</name>
    <dbReference type="NCBI Taxonomy" id="582"/>
    <lineage>
        <taxon>Bacteria</taxon>
        <taxon>Pseudomonadati</taxon>
        <taxon>Pseudomonadota</taxon>
        <taxon>Gammaproteobacteria</taxon>
        <taxon>Enterobacterales</taxon>
        <taxon>Morganellaceae</taxon>
        <taxon>Morganella</taxon>
    </lineage>
</organism>
<gene>
    <name evidence="2" type="ORF">UA45_14575</name>
</gene>
<accession>A0A0D8L8P8</accession>
<dbReference type="PATRIC" id="fig|582.24.peg.4620"/>
<evidence type="ECO:0000313" key="2">
    <source>
        <dbReference type="EMBL" id="KJF77148.1"/>
    </source>
</evidence>
<dbReference type="SUPFAM" id="SSF55190">
    <property type="entry name" value="Arginyl-tRNA synthetase (ArgRS), N-terminal 'additional' domain"/>
    <property type="match status" value="1"/>
</dbReference>
<dbReference type="GO" id="GO:0006420">
    <property type="term" value="P:arginyl-tRNA aminoacylation"/>
    <property type="evidence" value="ECO:0007669"/>
    <property type="project" value="InterPro"/>
</dbReference>
<dbReference type="GO" id="GO:0004814">
    <property type="term" value="F:arginine-tRNA ligase activity"/>
    <property type="evidence" value="ECO:0007669"/>
    <property type="project" value="InterPro"/>
</dbReference>
<proteinExistence type="predicted"/>
<dbReference type="Gene3D" id="3.30.1360.70">
    <property type="entry name" value="Arginyl tRNA synthetase N-terminal domain"/>
    <property type="match status" value="1"/>
</dbReference>
<reference evidence="2 3" key="1">
    <citation type="submission" date="2015-02" db="EMBL/GenBank/DDBJ databases">
        <title>Whole genome shotgun sequencing of cultured foodborne pathogen.</title>
        <authorList>
            <person name="Timme R."/>
            <person name="Allard M.W."/>
            <person name="Strain E."/>
            <person name="Evans P.S."/>
            <person name="Brown E."/>
        </authorList>
    </citation>
    <scope>NUCLEOTIDE SEQUENCE [LARGE SCALE GENOMIC DNA]</scope>
    <source>
        <strain evidence="2 3">GCSL-TSO-24</strain>
    </source>
</reference>
<keyword evidence="2" id="KW-0436">Ligase</keyword>
<dbReference type="AlphaFoldDB" id="A0A0D8L8P8"/>
<dbReference type="InterPro" id="IPR036695">
    <property type="entry name" value="Arg-tRNA-synth_N_sf"/>
</dbReference>
<dbReference type="Proteomes" id="UP000032582">
    <property type="component" value="Unassembled WGS sequence"/>
</dbReference>
<dbReference type="Pfam" id="PF03485">
    <property type="entry name" value="Arg_tRNA_synt_N"/>
    <property type="match status" value="1"/>
</dbReference>